<comment type="caution">
    <text evidence="3">The sequence shown here is derived from an EMBL/GenBank/DDBJ whole genome shotgun (WGS) entry which is preliminary data.</text>
</comment>
<keyword evidence="1" id="KW-0812">Transmembrane</keyword>
<dbReference type="GO" id="GO:0016020">
    <property type="term" value="C:membrane"/>
    <property type="evidence" value="ECO:0007669"/>
    <property type="project" value="InterPro"/>
</dbReference>
<evidence type="ECO:0000313" key="4">
    <source>
        <dbReference type="Proteomes" id="UP000284120"/>
    </source>
</evidence>
<dbReference type="RefSeq" id="WP_113647996.1">
    <property type="nucleotide sequence ID" value="NZ_QMHN01000004.1"/>
</dbReference>
<feature type="transmembrane region" description="Helical" evidence="1">
    <location>
        <begin position="40"/>
        <end position="62"/>
    </location>
</feature>
<dbReference type="Proteomes" id="UP000284120">
    <property type="component" value="Unassembled WGS sequence"/>
</dbReference>
<dbReference type="PANTHER" id="PTHR34220:SF7">
    <property type="entry name" value="SENSOR HISTIDINE KINASE YPDA"/>
    <property type="match status" value="1"/>
</dbReference>
<dbReference type="EMBL" id="SAYW01000004">
    <property type="protein sequence ID" value="RWU06386.1"/>
    <property type="molecule type" value="Genomic_DNA"/>
</dbReference>
<organism evidence="3 4">
    <name type="scientific">Pedobacter chitinilyticus</name>
    <dbReference type="NCBI Taxonomy" id="2233776"/>
    <lineage>
        <taxon>Bacteria</taxon>
        <taxon>Pseudomonadati</taxon>
        <taxon>Bacteroidota</taxon>
        <taxon>Sphingobacteriia</taxon>
        <taxon>Sphingobacteriales</taxon>
        <taxon>Sphingobacteriaceae</taxon>
        <taxon>Pedobacter</taxon>
    </lineage>
</organism>
<feature type="transmembrane region" description="Helical" evidence="1">
    <location>
        <begin position="7"/>
        <end position="28"/>
    </location>
</feature>
<evidence type="ECO:0000259" key="2">
    <source>
        <dbReference type="Pfam" id="PF06580"/>
    </source>
</evidence>
<feature type="domain" description="Signal transduction histidine kinase internal region" evidence="2">
    <location>
        <begin position="160"/>
        <end position="238"/>
    </location>
</feature>
<reference evidence="3 4" key="1">
    <citation type="submission" date="2018-06" db="EMBL/GenBank/DDBJ databases">
        <title>Pedobacter endophyticus sp. nov., an endophytic bacterium isolated from a leaf of Triticum aestivum.</title>
        <authorList>
            <person name="Zhang L."/>
        </authorList>
    </citation>
    <scope>NUCLEOTIDE SEQUENCE [LARGE SCALE GENOMIC DNA]</scope>
    <source>
        <strain evidence="3 4">CM134L-2</strain>
    </source>
</reference>
<feature type="transmembrane region" description="Helical" evidence="1">
    <location>
        <begin position="74"/>
        <end position="96"/>
    </location>
</feature>
<sequence length="347" mass="39405">MQKKVRLYTNIQAIAGLFILTLPIFIFFGQSNKTITVTMIVGYLAFCLLFTAIYFLHTKILFPLLYARKKHGLYFGILLLLLVIIALAKPFDYFISQPTPQGPIPLGSPSQKGSPGPLLDIVSIFLFLLALVIGVAAETNKQLRLTMQRALQAETEKANAELAFLRAQVNPHFMFNILNNVYTLAFTQDSNTAPAILKLSNLMRYLTDDARNDEVPLEMEIGCMTDYIELQKLRLTEKTQVDYQVKGSFANKKIAPLIFMAFVENVFKYGVSNHKNSKLVIKLSVEHHLINLYCENTINHDKKNGKSTGIGMENTKKRLQYTYPGRHILEVENNQRTFKINLTIHLV</sequence>
<dbReference type="AlphaFoldDB" id="A0A3S3PYK0"/>
<feature type="transmembrane region" description="Helical" evidence="1">
    <location>
        <begin position="116"/>
        <end position="137"/>
    </location>
</feature>
<keyword evidence="4" id="KW-1185">Reference proteome</keyword>
<evidence type="ECO:0000313" key="3">
    <source>
        <dbReference type="EMBL" id="RWU06386.1"/>
    </source>
</evidence>
<protein>
    <recommendedName>
        <fullName evidence="2">Signal transduction histidine kinase internal region domain-containing protein</fullName>
    </recommendedName>
</protein>
<proteinExistence type="predicted"/>
<gene>
    <name evidence="3" type="ORF">DPV69_13950</name>
</gene>
<evidence type="ECO:0000256" key="1">
    <source>
        <dbReference type="SAM" id="Phobius"/>
    </source>
</evidence>
<dbReference type="PANTHER" id="PTHR34220">
    <property type="entry name" value="SENSOR HISTIDINE KINASE YPDA"/>
    <property type="match status" value="1"/>
</dbReference>
<dbReference type="GO" id="GO:0000155">
    <property type="term" value="F:phosphorelay sensor kinase activity"/>
    <property type="evidence" value="ECO:0007669"/>
    <property type="project" value="InterPro"/>
</dbReference>
<dbReference type="OrthoDB" id="9792992at2"/>
<dbReference type="InterPro" id="IPR010559">
    <property type="entry name" value="Sig_transdc_His_kin_internal"/>
</dbReference>
<keyword evidence="1" id="KW-0472">Membrane</keyword>
<dbReference type="Pfam" id="PF06580">
    <property type="entry name" value="His_kinase"/>
    <property type="match status" value="1"/>
</dbReference>
<accession>A0A3S3PYK0</accession>
<name>A0A3S3PYK0_9SPHI</name>
<keyword evidence="1" id="KW-1133">Transmembrane helix</keyword>
<dbReference type="InterPro" id="IPR050640">
    <property type="entry name" value="Bact_2-comp_sensor_kinase"/>
</dbReference>